<evidence type="ECO:0000256" key="2">
    <source>
        <dbReference type="ARBA" id="ARBA00005075"/>
    </source>
</evidence>
<evidence type="ECO:0000313" key="11">
    <source>
        <dbReference type="EMBL" id="AFS79549.1"/>
    </source>
</evidence>
<keyword evidence="8" id="KW-0067">ATP-binding</keyword>
<evidence type="ECO:0000256" key="9">
    <source>
        <dbReference type="ARBA" id="ARBA00022842"/>
    </source>
</evidence>
<dbReference type="Proteomes" id="UP000006094">
    <property type="component" value="Chromosome"/>
</dbReference>
<name>K0B241_GOTA9</name>
<dbReference type="InterPro" id="IPR005499">
    <property type="entry name" value="BioW"/>
</dbReference>
<protein>
    <recommendedName>
        <fullName evidence="4">6-carboxyhexanoate--CoA ligase</fullName>
        <ecNumber evidence="4">6.2.1.14</ecNumber>
    </recommendedName>
</protein>
<dbReference type="AlphaFoldDB" id="K0B241"/>
<dbReference type="EC" id="6.2.1.14" evidence="4"/>
<dbReference type="OrthoDB" id="9792985at2"/>
<dbReference type="eggNOG" id="COG1424">
    <property type="taxonomic scope" value="Bacteria"/>
</dbReference>
<sequence>MVKKLFSIKMRASKWDSIKGENEHISGAEKIISEECIDTTVHNLINRALGHSKGQSDFINISINKVDTEKITYIPCLDISTIYSNTPYDGRQHILELLKQINIDTKKGKFILSILESADNMRGAIILDLLTMKRLEKDKKEELE</sequence>
<keyword evidence="9" id="KW-0460">Magnesium</keyword>
<accession>K0B241</accession>
<comment type="subunit">
    <text evidence="3">Homodimer.</text>
</comment>
<evidence type="ECO:0000256" key="6">
    <source>
        <dbReference type="ARBA" id="ARBA00022741"/>
    </source>
</evidence>
<evidence type="ECO:0000313" key="12">
    <source>
        <dbReference type="Proteomes" id="UP000006094"/>
    </source>
</evidence>
<keyword evidence="6" id="KW-0547">Nucleotide-binding</keyword>
<proteinExistence type="predicted"/>
<evidence type="ECO:0000256" key="7">
    <source>
        <dbReference type="ARBA" id="ARBA00022756"/>
    </source>
</evidence>
<evidence type="ECO:0000256" key="1">
    <source>
        <dbReference type="ARBA" id="ARBA00001946"/>
    </source>
</evidence>
<dbReference type="HOGENOM" id="CLU_1793068_0_0_9"/>
<keyword evidence="7" id="KW-0093">Biotin biosynthesis</keyword>
<dbReference type="GO" id="GO:0005524">
    <property type="term" value="F:ATP binding"/>
    <property type="evidence" value="ECO:0007669"/>
    <property type="project" value="UniProtKB-KW"/>
</dbReference>
<comment type="cofactor">
    <cofactor evidence="1">
        <name>Mg(2+)</name>
        <dbReference type="ChEBI" id="CHEBI:18420"/>
    </cofactor>
</comment>
<evidence type="ECO:0000256" key="3">
    <source>
        <dbReference type="ARBA" id="ARBA00011738"/>
    </source>
</evidence>
<dbReference type="GO" id="GO:0009102">
    <property type="term" value="P:biotin biosynthetic process"/>
    <property type="evidence" value="ECO:0007669"/>
    <property type="project" value="UniProtKB-KW"/>
</dbReference>
<dbReference type="STRING" id="1128398.Curi_c25540"/>
<evidence type="ECO:0000256" key="5">
    <source>
        <dbReference type="ARBA" id="ARBA00022598"/>
    </source>
</evidence>
<evidence type="ECO:0000256" key="8">
    <source>
        <dbReference type="ARBA" id="ARBA00022840"/>
    </source>
</evidence>
<keyword evidence="12" id="KW-1185">Reference proteome</keyword>
<dbReference type="EMBL" id="CP003326">
    <property type="protein sequence ID" value="AFS79549.1"/>
    <property type="molecule type" value="Genomic_DNA"/>
</dbReference>
<dbReference type="UniPathway" id="UPA00999">
    <property type="reaction ID" value="UER00351"/>
</dbReference>
<evidence type="ECO:0000256" key="4">
    <source>
        <dbReference type="ARBA" id="ARBA00012984"/>
    </source>
</evidence>
<dbReference type="Pfam" id="PF03744">
    <property type="entry name" value="BioW"/>
    <property type="match status" value="1"/>
</dbReference>
<comment type="catalytic activity">
    <reaction evidence="10">
        <text>heptanedioate + ATP + CoA = 6-carboxyhexanoyl-CoA + AMP + diphosphate</text>
        <dbReference type="Rhea" id="RHEA:14781"/>
        <dbReference type="ChEBI" id="CHEBI:30616"/>
        <dbReference type="ChEBI" id="CHEBI:33019"/>
        <dbReference type="ChEBI" id="CHEBI:36165"/>
        <dbReference type="ChEBI" id="CHEBI:57287"/>
        <dbReference type="ChEBI" id="CHEBI:57360"/>
        <dbReference type="ChEBI" id="CHEBI:456215"/>
        <dbReference type="EC" id="6.2.1.14"/>
    </reaction>
</comment>
<dbReference type="GO" id="GO:0042410">
    <property type="term" value="F:6-carboxyhexanoate-CoA ligase activity"/>
    <property type="evidence" value="ECO:0007669"/>
    <property type="project" value="UniProtKB-EC"/>
</dbReference>
<reference evidence="11 12" key="1">
    <citation type="journal article" date="2012" name="PLoS ONE">
        <title>The purine-utilizing bacterium Clostridium acidurici 9a: a genome-guided metabolic reconsideration.</title>
        <authorList>
            <person name="Hartwich K."/>
            <person name="Poehlein A."/>
            <person name="Daniel R."/>
        </authorList>
    </citation>
    <scope>NUCLEOTIDE SEQUENCE [LARGE SCALE GENOMIC DNA]</scope>
    <source>
        <strain evidence="12">ATCC 7906 / DSM 604 / BCRC 14475 / CIP 104303 / KCTC 5404 / NCIMB 10678 / 9a</strain>
    </source>
</reference>
<dbReference type="KEGG" id="cad:Curi_c25540"/>
<evidence type="ECO:0000256" key="10">
    <source>
        <dbReference type="ARBA" id="ARBA00049553"/>
    </source>
</evidence>
<comment type="pathway">
    <text evidence="2">Metabolic intermediate metabolism; pimeloyl-CoA biosynthesis; pimeloyl-CoA from pimelate: step 1/1.</text>
</comment>
<organism evidence="11 12">
    <name type="scientific">Gottschalkia acidurici (strain ATCC 7906 / DSM 604 / BCRC 14475 / CIP 104303 / KCTC 5404 / NCIMB 10678 / 9a)</name>
    <name type="common">Clostridium acidurici</name>
    <dbReference type="NCBI Taxonomy" id="1128398"/>
    <lineage>
        <taxon>Bacteria</taxon>
        <taxon>Bacillati</taxon>
        <taxon>Bacillota</taxon>
        <taxon>Tissierellia</taxon>
        <taxon>Tissierellales</taxon>
        <taxon>Gottschalkiaceae</taxon>
        <taxon>Gottschalkia</taxon>
    </lineage>
</organism>
<keyword evidence="5 11" id="KW-0436">Ligase</keyword>
<gene>
    <name evidence="11" type="primary">bioW</name>
    <name evidence="11" type="ordered locus">Curi_c25540</name>
</gene>